<dbReference type="Proteomes" id="UP000431269">
    <property type="component" value="Chromosome"/>
</dbReference>
<sequence>MTNIDSAIRDALSKEDAEFLARFEDNNPIGEALGTFSGRWGAMNILAVVMSFALFCVFAYCAWSALTASDVRATVIWSTGAIWASLAVAMLKIYFFMEMNKNVVLREVKRLELQIARAASRDAA</sequence>
<protein>
    <submittedName>
        <fullName evidence="2">Uncharacterized protein</fullName>
    </submittedName>
</protein>
<feature type="transmembrane region" description="Helical" evidence="1">
    <location>
        <begin position="42"/>
        <end position="63"/>
    </location>
</feature>
<dbReference type="Pfam" id="PF20556">
    <property type="entry name" value="DUF6768"/>
    <property type="match status" value="1"/>
</dbReference>
<evidence type="ECO:0000313" key="3">
    <source>
        <dbReference type="Proteomes" id="UP000431269"/>
    </source>
</evidence>
<dbReference type="InterPro" id="IPR046659">
    <property type="entry name" value="DUF6768"/>
</dbReference>
<keyword evidence="1" id="KW-1133">Transmembrane helix</keyword>
<proteinExistence type="predicted"/>
<organism evidence="2 3">
    <name type="scientific">Terricaulis silvestris</name>
    <dbReference type="NCBI Taxonomy" id="2686094"/>
    <lineage>
        <taxon>Bacteria</taxon>
        <taxon>Pseudomonadati</taxon>
        <taxon>Pseudomonadota</taxon>
        <taxon>Alphaproteobacteria</taxon>
        <taxon>Caulobacterales</taxon>
        <taxon>Caulobacteraceae</taxon>
        <taxon>Terricaulis</taxon>
    </lineage>
</organism>
<reference evidence="3" key="1">
    <citation type="submission" date="2019-12" db="EMBL/GenBank/DDBJ databases">
        <title>Complete genome of Terracaulis silvestris 0127_4.</title>
        <authorList>
            <person name="Vieira S."/>
            <person name="Riedel T."/>
            <person name="Sproer C."/>
            <person name="Pascual J."/>
            <person name="Boedeker C."/>
            <person name="Overmann J."/>
        </authorList>
    </citation>
    <scope>NUCLEOTIDE SEQUENCE [LARGE SCALE GENOMIC DNA]</scope>
    <source>
        <strain evidence="3">0127_4</strain>
    </source>
</reference>
<dbReference type="EMBL" id="CP047045">
    <property type="protein sequence ID" value="QGZ96018.1"/>
    <property type="molecule type" value="Genomic_DNA"/>
</dbReference>
<keyword evidence="3" id="KW-1185">Reference proteome</keyword>
<dbReference type="RefSeq" id="WP_158766835.1">
    <property type="nucleotide sequence ID" value="NZ_CP047045.1"/>
</dbReference>
<accession>A0A6I6MRJ6</accession>
<gene>
    <name evidence="2" type="ORF">DSM104635_02874</name>
</gene>
<name>A0A6I6MRJ6_9CAUL</name>
<evidence type="ECO:0000256" key="1">
    <source>
        <dbReference type="SAM" id="Phobius"/>
    </source>
</evidence>
<dbReference type="AlphaFoldDB" id="A0A6I6MRJ6"/>
<dbReference type="KEGG" id="tsv:DSM104635_02874"/>
<feature type="transmembrane region" description="Helical" evidence="1">
    <location>
        <begin position="75"/>
        <end position="97"/>
    </location>
</feature>
<keyword evidence="1" id="KW-0812">Transmembrane</keyword>
<keyword evidence="1" id="KW-0472">Membrane</keyword>
<evidence type="ECO:0000313" key="2">
    <source>
        <dbReference type="EMBL" id="QGZ96018.1"/>
    </source>
</evidence>